<dbReference type="OrthoDB" id="6334575at2"/>
<dbReference type="EMBL" id="CP014323">
    <property type="protein sequence ID" value="AMK00310.1"/>
    <property type="molecule type" value="Genomic_DNA"/>
</dbReference>
<keyword evidence="1" id="KW-0472">Membrane</keyword>
<dbReference type="AlphaFoldDB" id="A0A126Q6S8"/>
<feature type="transmembrane region" description="Helical" evidence="1">
    <location>
        <begin position="90"/>
        <end position="109"/>
    </location>
</feature>
<reference evidence="2 3" key="1">
    <citation type="submission" date="2015-12" db="EMBL/GenBank/DDBJ databases">
        <authorList>
            <person name="Shamseldin A."/>
            <person name="Moawad H."/>
            <person name="Abd El-Rahim W.M."/>
            <person name="Sadowsky M.J."/>
        </authorList>
    </citation>
    <scope>NUCLEOTIDE SEQUENCE [LARGE SCALE GENOMIC DNA]</scope>
    <source>
        <strain evidence="2 3">D7</strain>
    </source>
</reference>
<dbReference type="Proteomes" id="UP000063991">
    <property type="component" value="Chromosome"/>
</dbReference>
<keyword evidence="1" id="KW-1133">Transmembrane helix</keyword>
<feature type="transmembrane region" description="Helical" evidence="1">
    <location>
        <begin position="20"/>
        <end position="40"/>
    </location>
</feature>
<accession>A0A126Q6S8</accession>
<evidence type="ECO:0000313" key="3">
    <source>
        <dbReference type="Proteomes" id="UP000063991"/>
    </source>
</evidence>
<evidence type="ECO:0000256" key="1">
    <source>
        <dbReference type="SAM" id="Phobius"/>
    </source>
</evidence>
<protein>
    <submittedName>
        <fullName evidence="2">Uncharacterized protein</fullName>
    </submittedName>
</protein>
<organism evidence="2 3">
    <name type="scientific">Alteromonas macleodii</name>
    <name type="common">Pseudoalteromonas macleodii</name>
    <dbReference type="NCBI Taxonomy" id="28108"/>
    <lineage>
        <taxon>Bacteria</taxon>
        <taxon>Pseudomonadati</taxon>
        <taxon>Pseudomonadota</taxon>
        <taxon>Gammaproteobacteria</taxon>
        <taxon>Alteromonadales</taxon>
        <taxon>Alteromonadaceae</taxon>
        <taxon>Alteromonas/Salinimonas group</taxon>
        <taxon>Alteromonas</taxon>
    </lineage>
</organism>
<proteinExistence type="predicted"/>
<sequence length="116" mass="12506">MNPSDWFFMIWQDALGLLPTYGVIIAVTLLLAFLATHFIVKRLNQNASGSSNRTRFILFTIAGGLSFLLMLIAMQPILNVTLIAGARTTLGLTAQCMAGICAGGLYSYLSNSSTNN</sequence>
<feature type="transmembrane region" description="Helical" evidence="1">
    <location>
        <begin position="56"/>
        <end position="78"/>
    </location>
</feature>
<evidence type="ECO:0000313" key="2">
    <source>
        <dbReference type="EMBL" id="AMK00310.1"/>
    </source>
</evidence>
<name>A0A126Q6S8_ALTMA</name>
<keyword evidence="1" id="KW-0812">Transmembrane</keyword>
<gene>
    <name evidence="2" type="ORF">AVL55_03255</name>
</gene>